<accession>A0A9P7CFQ6</accession>
<evidence type="ECO:0000313" key="3">
    <source>
        <dbReference type="Proteomes" id="UP000717996"/>
    </source>
</evidence>
<reference evidence="2" key="1">
    <citation type="journal article" date="2020" name="Microb. Genom.">
        <title>Genetic diversity of clinical and environmental Mucorales isolates obtained from an investigation of mucormycosis cases among solid organ transplant recipients.</title>
        <authorList>
            <person name="Nguyen M.H."/>
            <person name="Kaul D."/>
            <person name="Muto C."/>
            <person name="Cheng S.J."/>
            <person name="Richter R.A."/>
            <person name="Bruno V.M."/>
            <person name="Liu G."/>
            <person name="Beyhan S."/>
            <person name="Sundermann A.J."/>
            <person name="Mounaud S."/>
            <person name="Pasculle A.W."/>
            <person name="Nierman W.C."/>
            <person name="Driscoll E."/>
            <person name="Cumbie R."/>
            <person name="Clancy C.J."/>
            <person name="Dupont C.L."/>
        </authorList>
    </citation>
    <scope>NUCLEOTIDE SEQUENCE</scope>
    <source>
        <strain evidence="2">GL16</strain>
    </source>
</reference>
<comment type="caution">
    <text evidence="2">The sequence shown here is derived from an EMBL/GenBank/DDBJ whole genome shotgun (WGS) entry which is preliminary data.</text>
</comment>
<name>A0A9P7CFQ6_RHIOR</name>
<feature type="compositionally biased region" description="Polar residues" evidence="1">
    <location>
        <begin position="86"/>
        <end position="95"/>
    </location>
</feature>
<organism evidence="2 3">
    <name type="scientific">Rhizopus oryzae</name>
    <name type="common">Mucormycosis agent</name>
    <name type="synonym">Rhizopus arrhizus var. delemar</name>
    <dbReference type="NCBI Taxonomy" id="64495"/>
    <lineage>
        <taxon>Eukaryota</taxon>
        <taxon>Fungi</taxon>
        <taxon>Fungi incertae sedis</taxon>
        <taxon>Mucoromycota</taxon>
        <taxon>Mucoromycotina</taxon>
        <taxon>Mucoromycetes</taxon>
        <taxon>Mucorales</taxon>
        <taxon>Mucorineae</taxon>
        <taxon>Rhizopodaceae</taxon>
        <taxon>Rhizopus</taxon>
    </lineage>
</organism>
<evidence type="ECO:0000256" key="1">
    <source>
        <dbReference type="SAM" id="MobiDB-lite"/>
    </source>
</evidence>
<protein>
    <submittedName>
        <fullName evidence="2">Uncharacterized protein</fullName>
    </submittedName>
</protein>
<feature type="region of interest" description="Disordered" evidence="1">
    <location>
        <begin position="74"/>
        <end position="95"/>
    </location>
</feature>
<dbReference type="EMBL" id="JAANIT010000105">
    <property type="protein sequence ID" value="KAG1552129.1"/>
    <property type="molecule type" value="Genomic_DNA"/>
</dbReference>
<sequence length="95" mass="10907">MPSTAKKTRGDRMMYLDLTCNRSKGQEGEQEKMLCSTHDWAETMIYSFVDNSPHVADLLWSKQQLGQSEFLKLTPETEDEDHVIHPSSSTHTLLH</sequence>
<dbReference type="AlphaFoldDB" id="A0A9P7CFQ6"/>
<dbReference type="Proteomes" id="UP000717996">
    <property type="component" value="Unassembled WGS sequence"/>
</dbReference>
<evidence type="ECO:0000313" key="2">
    <source>
        <dbReference type="EMBL" id="KAG1552129.1"/>
    </source>
</evidence>
<proteinExistence type="predicted"/>
<gene>
    <name evidence="2" type="ORF">G6F51_001411</name>
</gene>
<dbReference type="OrthoDB" id="2209126at2759"/>